<evidence type="ECO:0000313" key="1">
    <source>
        <dbReference type="EMBL" id="RRT32050.1"/>
    </source>
</evidence>
<accession>A0A426WXL6</accession>
<gene>
    <name evidence="1" type="ORF">B296_00030169</name>
</gene>
<dbReference type="AlphaFoldDB" id="A0A426WXL6"/>
<comment type="caution">
    <text evidence="1">The sequence shown here is derived from an EMBL/GenBank/DDBJ whole genome shotgun (WGS) entry which is preliminary data.</text>
</comment>
<evidence type="ECO:0000313" key="2">
    <source>
        <dbReference type="Proteomes" id="UP000287651"/>
    </source>
</evidence>
<proteinExistence type="predicted"/>
<dbReference type="Proteomes" id="UP000287651">
    <property type="component" value="Unassembled WGS sequence"/>
</dbReference>
<name>A0A426WXL6_ENSVE</name>
<protein>
    <submittedName>
        <fullName evidence="1">Uncharacterized protein</fullName>
    </submittedName>
</protein>
<reference evidence="1 2" key="1">
    <citation type="journal article" date="2014" name="Agronomy (Basel)">
        <title>A Draft Genome Sequence for Ensete ventricosum, the Drought-Tolerant Tree Against Hunger.</title>
        <authorList>
            <person name="Harrison J."/>
            <person name="Moore K.A."/>
            <person name="Paszkiewicz K."/>
            <person name="Jones T."/>
            <person name="Grant M."/>
            <person name="Ambacheew D."/>
            <person name="Muzemil S."/>
            <person name="Studholme D.J."/>
        </authorList>
    </citation>
    <scope>NUCLEOTIDE SEQUENCE [LARGE SCALE GENOMIC DNA]</scope>
</reference>
<dbReference type="EMBL" id="AMZH03034149">
    <property type="protein sequence ID" value="RRT32050.1"/>
    <property type="molecule type" value="Genomic_DNA"/>
</dbReference>
<organism evidence="1 2">
    <name type="scientific">Ensete ventricosum</name>
    <name type="common">Abyssinian banana</name>
    <name type="synonym">Musa ensete</name>
    <dbReference type="NCBI Taxonomy" id="4639"/>
    <lineage>
        <taxon>Eukaryota</taxon>
        <taxon>Viridiplantae</taxon>
        <taxon>Streptophyta</taxon>
        <taxon>Embryophyta</taxon>
        <taxon>Tracheophyta</taxon>
        <taxon>Spermatophyta</taxon>
        <taxon>Magnoliopsida</taxon>
        <taxon>Liliopsida</taxon>
        <taxon>Zingiberales</taxon>
        <taxon>Musaceae</taxon>
        <taxon>Ensete</taxon>
    </lineage>
</organism>
<sequence>MYRVNAVRNSPGVCRKLVEGIESLPGWHKGVHQKKTETHRKIVKDSRKCLSGIMRWDLVGSSLGDLPKESKARCECEGRLSGRRPEDLP</sequence>